<protein>
    <submittedName>
        <fullName evidence="2">Uncharacterized protein</fullName>
    </submittedName>
</protein>
<gene>
    <name evidence="2" type="ORF">GKD95_07370</name>
</gene>
<evidence type="ECO:0000313" key="3">
    <source>
        <dbReference type="Proteomes" id="UP000461506"/>
    </source>
</evidence>
<feature type="region of interest" description="Disordered" evidence="1">
    <location>
        <begin position="320"/>
        <end position="341"/>
    </location>
</feature>
<feature type="compositionally biased region" description="Basic and acidic residues" evidence="1">
    <location>
        <begin position="1"/>
        <end position="20"/>
    </location>
</feature>
<evidence type="ECO:0000256" key="1">
    <source>
        <dbReference type="SAM" id="MobiDB-lite"/>
    </source>
</evidence>
<dbReference type="EMBL" id="WKQN01000005">
    <property type="protein sequence ID" value="MSC63156.1"/>
    <property type="molecule type" value="Genomic_DNA"/>
</dbReference>
<proteinExistence type="predicted"/>
<dbReference type="Proteomes" id="UP000461506">
    <property type="component" value="Unassembled WGS sequence"/>
</dbReference>
<evidence type="ECO:0000313" key="2">
    <source>
        <dbReference type="EMBL" id="MSC63156.1"/>
    </source>
</evidence>
<name>A0A844DP38_9FIRM</name>
<dbReference type="AlphaFoldDB" id="A0A844DP38"/>
<accession>A0A844DP38</accession>
<comment type="caution">
    <text evidence="2">The sequence shown here is derived from an EMBL/GenBank/DDBJ whole genome shotgun (WGS) entry which is preliminary data.</text>
</comment>
<reference evidence="2 3" key="1">
    <citation type="journal article" date="2019" name="Nat. Med.">
        <title>A library of human gut bacterial isolates paired with longitudinal multiomics data enables mechanistic microbiome research.</title>
        <authorList>
            <person name="Poyet M."/>
            <person name="Groussin M."/>
            <person name="Gibbons S.M."/>
            <person name="Avila-Pacheco J."/>
            <person name="Jiang X."/>
            <person name="Kearney S.M."/>
            <person name="Perrotta A.R."/>
            <person name="Berdy B."/>
            <person name="Zhao S."/>
            <person name="Lieberman T.D."/>
            <person name="Swanson P.K."/>
            <person name="Smith M."/>
            <person name="Roesemann S."/>
            <person name="Alexander J.E."/>
            <person name="Rich S.A."/>
            <person name="Livny J."/>
            <person name="Vlamakis H."/>
            <person name="Clish C."/>
            <person name="Bullock K."/>
            <person name="Deik A."/>
            <person name="Scott J."/>
            <person name="Pierce K.A."/>
            <person name="Xavier R.J."/>
            <person name="Alm E.J."/>
        </authorList>
    </citation>
    <scope>NUCLEOTIDE SEQUENCE [LARGE SCALE GENOMIC DNA]</scope>
    <source>
        <strain evidence="2 3">BIOML-A1</strain>
    </source>
</reference>
<dbReference type="RefSeq" id="WP_154277014.1">
    <property type="nucleotide sequence ID" value="NZ_WKQN01000005.1"/>
</dbReference>
<organism evidence="2 3">
    <name type="scientific">Faecalibacterium prausnitzii</name>
    <dbReference type="NCBI Taxonomy" id="853"/>
    <lineage>
        <taxon>Bacteria</taxon>
        <taxon>Bacillati</taxon>
        <taxon>Bacillota</taxon>
        <taxon>Clostridia</taxon>
        <taxon>Eubacteriales</taxon>
        <taxon>Oscillospiraceae</taxon>
        <taxon>Faecalibacterium</taxon>
    </lineage>
</organism>
<sequence>MLFDTLRRKNQAEQEEREWNANRPADYVSRNKDAMDSLTGQIGSGFDWDTGSKAYQQYRAQAQANAAASAENAQANAAMLAGGYGSSYADSVAKQGQQQALSGIDNAVPGLRGQALSEYQNQQNDLLSALSGMANTEALDRSAYGSNFANHTAWQNFLANQSEQARNENDNYWNNLWNTVKNIGSAALTAYDGYKGYTQQQWENDFAREQWEYNKNRTDQSDALSAYQQAFNLYTQGAGDAASDVLNRYGLNANAFANYNGAPVTRDDQAGVLSTAASLVASGNQEAAANLLKMYGLDSNAAGSYGTIAKRQLATQLAKAAATKSRGSSRSSGGSSKSGSGWTNSQLLTALGKYQSLKDDDPTKSVYANILASAGMLPDGDTGTTAATGTGSGLIAPLANPNKWAMPGGTTGGSTGKSTGMPYSNALSYAKGWSAEGVDSDTIYARLVNMGINDDVAAKVWNAMGW</sequence>
<feature type="region of interest" description="Disordered" evidence="1">
    <location>
        <begin position="1"/>
        <end position="22"/>
    </location>
</feature>